<dbReference type="RefSeq" id="WP_214434490.1">
    <property type="nucleotide sequence ID" value="NZ_CAWPUQ010000123.1"/>
</dbReference>
<sequence>MNIKQILVSTALLLPFTLTSIPSQASALEVIVNSHAHNTTVSKIARKPPVKKKVLIPGHWEKTNHGRKWVPAHYVYR</sequence>
<gene>
    <name evidence="2" type="ORF">I8752_22525</name>
</gene>
<evidence type="ECO:0000256" key="1">
    <source>
        <dbReference type="SAM" id="SignalP"/>
    </source>
</evidence>
<evidence type="ECO:0000313" key="2">
    <source>
        <dbReference type="EMBL" id="MBH8575728.1"/>
    </source>
</evidence>
<feature type="chain" id="PRO_5035164282" evidence="1">
    <location>
        <begin position="28"/>
        <end position="77"/>
    </location>
</feature>
<name>A0A8J7LH22_9NOST</name>
<dbReference type="EMBL" id="JAECZA010000204">
    <property type="protein sequence ID" value="MBH8575728.1"/>
    <property type="molecule type" value="Genomic_DNA"/>
</dbReference>
<comment type="caution">
    <text evidence="2">The sequence shown here is derived from an EMBL/GenBank/DDBJ whole genome shotgun (WGS) entry which is preliminary data.</text>
</comment>
<evidence type="ECO:0000313" key="3">
    <source>
        <dbReference type="Proteomes" id="UP000662314"/>
    </source>
</evidence>
<feature type="signal peptide" evidence="1">
    <location>
        <begin position="1"/>
        <end position="27"/>
    </location>
</feature>
<keyword evidence="3" id="KW-1185">Reference proteome</keyword>
<keyword evidence="1" id="KW-0732">Signal</keyword>
<dbReference type="AlphaFoldDB" id="A0A8J7LH22"/>
<reference evidence="2 3" key="1">
    <citation type="journal article" date="2021" name="Int. J. Syst. Evol. Microbiol.">
        <title>Amazonocrinis nigriterrae gen. nov., sp. nov., Atlanticothrix silvestris gen. nov., sp. nov. and Dendronalium phyllosphericum gen. nov., sp. nov., nostocacean cyanobacteria from Brazilian environments.</title>
        <authorList>
            <person name="Alvarenga D.O."/>
            <person name="Andreote A.P.D."/>
            <person name="Branco L.H.Z."/>
            <person name="Delbaje E."/>
            <person name="Cruz R.B."/>
            <person name="Varani A.M."/>
            <person name="Fiore M.F."/>
        </authorList>
    </citation>
    <scope>NUCLEOTIDE SEQUENCE [LARGE SCALE GENOMIC DNA]</scope>
    <source>
        <strain evidence="2 3">CENA369</strain>
    </source>
</reference>
<protein>
    <submittedName>
        <fullName evidence="2">YXWGXW repeat-containing protein</fullName>
    </submittedName>
</protein>
<dbReference type="Proteomes" id="UP000662314">
    <property type="component" value="Unassembled WGS sequence"/>
</dbReference>
<organism evidence="2 3">
    <name type="scientific">Dendronalium phyllosphericum CENA369</name>
    <dbReference type="NCBI Taxonomy" id="1725256"/>
    <lineage>
        <taxon>Bacteria</taxon>
        <taxon>Bacillati</taxon>
        <taxon>Cyanobacteriota</taxon>
        <taxon>Cyanophyceae</taxon>
        <taxon>Nostocales</taxon>
        <taxon>Nostocaceae</taxon>
        <taxon>Dendronalium</taxon>
        <taxon>Dendronalium phyllosphericum</taxon>
    </lineage>
</organism>
<accession>A0A8J7LH22</accession>
<proteinExistence type="predicted"/>